<keyword evidence="1" id="KW-0732">Signal</keyword>
<evidence type="ECO:0000313" key="2">
    <source>
        <dbReference type="EMBL" id="SHG27112.1"/>
    </source>
</evidence>
<gene>
    <name evidence="2" type="ORF">SAMN02787073_3854</name>
</gene>
<dbReference type="RefSeq" id="WP_073174968.1">
    <property type="nucleotide sequence ID" value="NZ_FQVE01000005.1"/>
</dbReference>
<dbReference type="SUPFAM" id="SSF48452">
    <property type="entry name" value="TPR-like"/>
    <property type="match status" value="1"/>
</dbReference>
<dbReference type="Gene3D" id="1.25.40.10">
    <property type="entry name" value="Tetratricopeptide repeat domain"/>
    <property type="match status" value="1"/>
</dbReference>
<feature type="chain" id="PRO_5012409327" description="Tetratricopeptide repeat-containing protein" evidence="1">
    <location>
        <begin position="21"/>
        <end position="465"/>
    </location>
</feature>
<organism evidence="2 3">
    <name type="scientific">Chryseobacterium vrystaatense</name>
    <dbReference type="NCBI Taxonomy" id="307480"/>
    <lineage>
        <taxon>Bacteria</taxon>
        <taxon>Pseudomonadati</taxon>
        <taxon>Bacteroidota</taxon>
        <taxon>Flavobacteriia</taxon>
        <taxon>Flavobacteriales</taxon>
        <taxon>Weeksellaceae</taxon>
        <taxon>Chryseobacterium group</taxon>
        <taxon>Chryseobacterium</taxon>
    </lineage>
</organism>
<evidence type="ECO:0000313" key="3">
    <source>
        <dbReference type="Proteomes" id="UP000184108"/>
    </source>
</evidence>
<dbReference type="AlphaFoldDB" id="A0A1M5IFQ6"/>
<evidence type="ECO:0008006" key="4">
    <source>
        <dbReference type="Google" id="ProtNLM"/>
    </source>
</evidence>
<protein>
    <recommendedName>
        <fullName evidence="4">Tetratricopeptide repeat-containing protein</fullName>
    </recommendedName>
</protein>
<dbReference type="EMBL" id="FQVE01000005">
    <property type="protein sequence ID" value="SHG27112.1"/>
    <property type="molecule type" value="Genomic_DNA"/>
</dbReference>
<dbReference type="Proteomes" id="UP000184108">
    <property type="component" value="Unassembled WGS sequence"/>
</dbReference>
<sequence length="465" mass="54030">MMKTIITFFLLLFAAQSVLSQVDKIAKEVESIVLLRSQNDDHKNHIKNFFEHYNQAKPIGSEDLIRDYTGICIETFPEKKSLLFPAKYSVDFPSEDSRTSYFNLNPVETSISKNENSGEYLKLFLENSSKASKTDYFLSLKYVDSDKKGKAERMDDQLVIADDDFLSFLKIKDQKIYGISFSLMALKSKNLTESEIRMYIFDQNLISADDYMMIQLENSRKKKYNKTKVQRETYPLYHDYRVDELRTALRDLIGDAPYSSDQILIKYVSNLKNKLERTNIAGYAEELSYFAALKIDKKYKEGNEEAIVNINHTALHSLADISIGKKEYQQAEKYLLKALTEFPLYSLSGTTSEKDANRIEYDLAKVYQKLERKDEAYGYLLALINSQWYYSSAEKEITALLGSDDKNTLKKDIDKALKTFNVRPNYFQEFTFRGNKIVFWNGFPLDKKSFSENITETEFYKSLKS</sequence>
<accession>A0A1M5IFQ6</accession>
<name>A0A1M5IFQ6_9FLAO</name>
<proteinExistence type="predicted"/>
<dbReference type="InterPro" id="IPR011990">
    <property type="entry name" value="TPR-like_helical_dom_sf"/>
</dbReference>
<evidence type="ECO:0000256" key="1">
    <source>
        <dbReference type="SAM" id="SignalP"/>
    </source>
</evidence>
<feature type="signal peptide" evidence="1">
    <location>
        <begin position="1"/>
        <end position="20"/>
    </location>
</feature>
<reference evidence="3" key="1">
    <citation type="submission" date="2016-11" db="EMBL/GenBank/DDBJ databases">
        <authorList>
            <person name="Varghese N."/>
            <person name="Submissions S."/>
        </authorList>
    </citation>
    <scope>NUCLEOTIDE SEQUENCE [LARGE SCALE GENOMIC DNA]</scope>
    <source>
        <strain evidence="3">YR203</strain>
    </source>
</reference>